<gene>
    <name evidence="1" type="ORF">ACH5RR_022789</name>
</gene>
<evidence type="ECO:0000313" key="1">
    <source>
        <dbReference type="EMBL" id="KAL3515887.1"/>
    </source>
</evidence>
<dbReference type="EMBL" id="JBJUIK010000010">
    <property type="protein sequence ID" value="KAL3515887.1"/>
    <property type="molecule type" value="Genomic_DNA"/>
</dbReference>
<accession>A0ABD2ZBZ6</accession>
<proteinExistence type="predicted"/>
<reference evidence="1 2" key="1">
    <citation type="submission" date="2024-11" db="EMBL/GenBank/DDBJ databases">
        <title>A near-complete genome assembly of Cinchona calisaya.</title>
        <authorList>
            <person name="Lian D.C."/>
            <person name="Zhao X.W."/>
            <person name="Wei L."/>
        </authorList>
    </citation>
    <scope>NUCLEOTIDE SEQUENCE [LARGE SCALE GENOMIC DNA]</scope>
    <source>
        <tissue evidence="1">Nenye</tissue>
    </source>
</reference>
<dbReference type="AlphaFoldDB" id="A0ABD2ZBZ6"/>
<comment type="caution">
    <text evidence="1">The sequence shown here is derived from an EMBL/GenBank/DDBJ whole genome shotgun (WGS) entry which is preliminary data.</text>
</comment>
<sequence length="204" mass="23304">MVREIKEIPKRSFKGAVKLPDYDNTTDLEGPNFAYASKEINLSSIIIFRGPSVSPVPIDPDLSIDLVTDPVDTQMTKINLETKVDKFAWDFIISSFLVIVKLITSYNLSELLKSYEPISKHLLRLNGMILDGDTGRTVVNWFAKCVHQTFDLAEKISSYEKFVKDIDTEDVENLSLKLFDSLKNLQDLNSQLQDSYEELQEFEN</sequence>
<organism evidence="1 2">
    <name type="scientific">Cinchona calisaya</name>
    <dbReference type="NCBI Taxonomy" id="153742"/>
    <lineage>
        <taxon>Eukaryota</taxon>
        <taxon>Viridiplantae</taxon>
        <taxon>Streptophyta</taxon>
        <taxon>Embryophyta</taxon>
        <taxon>Tracheophyta</taxon>
        <taxon>Spermatophyta</taxon>
        <taxon>Magnoliopsida</taxon>
        <taxon>eudicotyledons</taxon>
        <taxon>Gunneridae</taxon>
        <taxon>Pentapetalae</taxon>
        <taxon>asterids</taxon>
        <taxon>lamiids</taxon>
        <taxon>Gentianales</taxon>
        <taxon>Rubiaceae</taxon>
        <taxon>Cinchonoideae</taxon>
        <taxon>Cinchoneae</taxon>
        <taxon>Cinchona</taxon>
    </lineage>
</organism>
<keyword evidence="2" id="KW-1185">Reference proteome</keyword>
<evidence type="ECO:0000313" key="2">
    <source>
        <dbReference type="Proteomes" id="UP001630127"/>
    </source>
</evidence>
<name>A0ABD2ZBZ6_9GENT</name>
<protein>
    <submittedName>
        <fullName evidence="1">Uncharacterized protein</fullName>
    </submittedName>
</protein>
<dbReference type="Proteomes" id="UP001630127">
    <property type="component" value="Unassembled WGS sequence"/>
</dbReference>